<dbReference type="InterPro" id="IPR023465">
    <property type="entry name" value="Riboflavin_kinase_dom_sf"/>
</dbReference>
<dbReference type="EMBL" id="LAZR01029600">
    <property type="protein sequence ID" value="KKL59104.1"/>
    <property type="molecule type" value="Genomic_DNA"/>
</dbReference>
<dbReference type="GO" id="GO:0005524">
    <property type="term" value="F:ATP binding"/>
    <property type="evidence" value="ECO:0007669"/>
    <property type="project" value="UniProtKB-KW"/>
</dbReference>
<keyword evidence="10" id="KW-0548">Nucleotidyltransferase</keyword>
<protein>
    <recommendedName>
        <fullName evidence="6">Bifunctional riboflavin kinase/FMN adenylyltransferase</fullName>
        <ecNumber evidence="4">2.7.1.26</ecNumber>
        <ecNumber evidence="5">2.7.7.2</ecNumber>
    </recommendedName>
</protein>
<organism evidence="17">
    <name type="scientific">marine sediment metagenome</name>
    <dbReference type="NCBI Taxonomy" id="412755"/>
    <lineage>
        <taxon>unclassified sequences</taxon>
        <taxon>metagenomes</taxon>
        <taxon>ecological metagenomes</taxon>
    </lineage>
</organism>
<dbReference type="InterPro" id="IPR015864">
    <property type="entry name" value="FAD_synthase"/>
</dbReference>
<dbReference type="CDD" id="cd02064">
    <property type="entry name" value="FAD_synthetase_N"/>
    <property type="match status" value="1"/>
</dbReference>
<keyword evidence="14" id="KW-0067">ATP-binding</keyword>
<keyword evidence="11" id="KW-0547">Nucleotide-binding</keyword>
<dbReference type="PANTHER" id="PTHR22749">
    <property type="entry name" value="RIBOFLAVIN KINASE/FMN ADENYLYLTRANSFERASE"/>
    <property type="match status" value="1"/>
</dbReference>
<comment type="similarity">
    <text evidence="3">Belongs to the RibF family.</text>
</comment>
<evidence type="ECO:0000256" key="9">
    <source>
        <dbReference type="ARBA" id="ARBA00022679"/>
    </source>
</evidence>
<dbReference type="GO" id="GO:0009231">
    <property type="term" value="P:riboflavin biosynthetic process"/>
    <property type="evidence" value="ECO:0007669"/>
    <property type="project" value="InterPro"/>
</dbReference>
<dbReference type="GO" id="GO:0003919">
    <property type="term" value="F:FMN adenylyltransferase activity"/>
    <property type="evidence" value="ECO:0007669"/>
    <property type="project" value="UniProtKB-EC"/>
</dbReference>
<dbReference type="InterPro" id="IPR023468">
    <property type="entry name" value="Riboflavin_kinase"/>
</dbReference>
<name>A0A0F9DBS0_9ZZZZ</name>
<dbReference type="Gene3D" id="3.40.50.620">
    <property type="entry name" value="HUPs"/>
    <property type="match status" value="1"/>
</dbReference>
<dbReference type="Gene3D" id="2.40.30.30">
    <property type="entry name" value="Riboflavin kinase-like"/>
    <property type="match status" value="1"/>
</dbReference>
<gene>
    <name evidence="17" type="ORF">LCGC14_2218690</name>
</gene>
<evidence type="ECO:0000256" key="11">
    <source>
        <dbReference type="ARBA" id="ARBA00022741"/>
    </source>
</evidence>
<evidence type="ECO:0000256" key="4">
    <source>
        <dbReference type="ARBA" id="ARBA00012105"/>
    </source>
</evidence>
<dbReference type="NCBIfam" id="NF004162">
    <property type="entry name" value="PRK05627.1-5"/>
    <property type="match status" value="1"/>
</dbReference>
<keyword evidence="15" id="KW-0511">Multifunctional enzyme</keyword>
<dbReference type="InterPro" id="IPR014729">
    <property type="entry name" value="Rossmann-like_a/b/a_fold"/>
</dbReference>
<dbReference type="Pfam" id="PF01687">
    <property type="entry name" value="Flavokinase"/>
    <property type="match status" value="1"/>
</dbReference>
<keyword evidence="7" id="KW-0285">Flavoprotein</keyword>
<evidence type="ECO:0000256" key="7">
    <source>
        <dbReference type="ARBA" id="ARBA00022630"/>
    </source>
</evidence>
<dbReference type="InterPro" id="IPR015865">
    <property type="entry name" value="Riboflavin_kinase_bac/euk"/>
</dbReference>
<evidence type="ECO:0000256" key="3">
    <source>
        <dbReference type="ARBA" id="ARBA00010214"/>
    </source>
</evidence>
<evidence type="ECO:0000256" key="1">
    <source>
        <dbReference type="ARBA" id="ARBA00004726"/>
    </source>
</evidence>
<proteinExistence type="inferred from homology"/>
<dbReference type="PANTHER" id="PTHR22749:SF6">
    <property type="entry name" value="RIBOFLAVIN KINASE"/>
    <property type="match status" value="1"/>
</dbReference>
<keyword evidence="12" id="KW-0418">Kinase</keyword>
<dbReference type="Pfam" id="PF06574">
    <property type="entry name" value="FAD_syn"/>
    <property type="match status" value="1"/>
</dbReference>
<dbReference type="SUPFAM" id="SSF82114">
    <property type="entry name" value="Riboflavin kinase-like"/>
    <property type="match status" value="1"/>
</dbReference>
<evidence type="ECO:0000256" key="13">
    <source>
        <dbReference type="ARBA" id="ARBA00022827"/>
    </source>
</evidence>
<dbReference type="EC" id="2.7.1.26" evidence="4"/>
<dbReference type="AlphaFoldDB" id="A0A0F9DBS0"/>
<comment type="pathway">
    <text evidence="1">Cofactor biosynthesis; FAD biosynthesis; FAD from FMN: step 1/1.</text>
</comment>
<dbReference type="PIRSF" id="PIRSF004491">
    <property type="entry name" value="FAD_Synth"/>
    <property type="match status" value="1"/>
</dbReference>
<accession>A0A0F9DBS0</accession>
<evidence type="ECO:0000259" key="16">
    <source>
        <dbReference type="SMART" id="SM00904"/>
    </source>
</evidence>
<dbReference type="SUPFAM" id="SSF52374">
    <property type="entry name" value="Nucleotidylyl transferase"/>
    <property type="match status" value="1"/>
</dbReference>
<evidence type="ECO:0000256" key="12">
    <source>
        <dbReference type="ARBA" id="ARBA00022777"/>
    </source>
</evidence>
<dbReference type="GO" id="GO:0006747">
    <property type="term" value="P:FAD biosynthetic process"/>
    <property type="evidence" value="ECO:0007669"/>
    <property type="project" value="UniProtKB-UniPathway"/>
</dbReference>
<dbReference type="UniPathway" id="UPA00277">
    <property type="reaction ID" value="UER00407"/>
</dbReference>
<dbReference type="NCBIfam" id="NF004160">
    <property type="entry name" value="PRK05627.1-3"/>
    <property type="match status" value="1"/>
</dbReference>
<dbReference type="FunFam" id="3.40.50.620:FF:000021">
    <property type="entry name" value="Riboflavin biosynthesis protein"/>
    <property type="match status" value="1"/>
</dbReference>
<keyword evidence="13" id="KW-0274">FAD</keyword>
<comment type="pathway">
    <text evidence="2">Cofactor biosynthesis; FMN biosynthesis; FMN from riboflavin (ATP route): step 1/1.</text>
</comment>
<keyword evidence="9" id="KW-0808">Transferase</keyword>
<evidence type="ECO:0000256" key="15">
    <source>
        <dbReference type="ARBA" id="ARBA00023268"/>
    </source>
</evidence>
<dbReference type="GO" id="GO:0008531">
    <property type="term" value="F:riboflavin kinase activity"/>
    <property type="evidence" value="ECO:0007669"/>
    <property type="project" value="UniProtKB-EC"/>
</dbReference>
<sequence length="309" mass="34073">MDILRGLDAITEKYRGSAVSIGNFDGVHLGHQKILSCLKDAAKAFQVPTLALTFDPHPVKLFVPERELKLLTPPEAKARLLERYGIDALLFIEFTREFARLTADEFIDEILVKRLGARVVVVGNGYVFGRGKEGTTDLLRRRGKKHGFDVQVVRQAVVDGKPVSSTLVRTLVGKGNVARAARLLGRPYSMRGTVITGTGRGMPILKIPTANISTPYEAVPKDGVYAVRVMVGTDRYDGAASIGTNPTFKGADRSYEVHIFDYAGDLRGRELKIIFIERLRDQMAFKTVDELKAQIADDIARCRDILGSS</sequence>
<dbReference type="EC" id="2.7.7.2" evidence="5"/>
<evidence type="ECO:0000256" key="5">
    <source>
        <dbReference type="ARBA" id="ARBA00012393"/>
    </source>
</evidence>
<dbReference type="NCBIfam" id="TIGR00083">
    <property type="entry name" value="ribF"/>
    <property type="match status" value="1"/>
</dbReference>
<dbReference type="UniPathway" id="UPA00276">
    <property type="reaction ID" value="UER00406"/>
</dbReference>
<feature type="domain" description="Riboflavin kinase" evidence="16">
    <location>
        <begin position="183"/>
        <end position="307"/>
    </location>
</feature>
<comment type="caution">
    <text evidence="17">The sequence shown here is derived from an EMBL/GenBank/DDBJ whole genome shotgun (WGS) entry which is preliminary data.</text>
</comment>
<keyword evidence="8" id="KW-0288">FMN</keyword>
<evidence type="ECO:0000256" key="6">
    <source>
        <dbReference type="ARBA" id="ARBA00018483"/>
    </source>
</evidence>
<dbReference type="InterPro" id="IPR002606">
    <property type="entry name" value="Riboflavin_kinase_bac"/>
</dbReference>
<evidence type="ECO:0000256" key="2">
    <source>
        <dbReference type="ARBA" id="ARBA00005201"/>
    </source>
</evidence>
<evidence type="ECO:0000256" key="14">
    <source>
        <dbReference type="ARBA" id="ARBA00022840"/>
    </source>
</evidence>
<evidence type="ECO:0000256" key="10">
    <source>
        <dbReference type="ARBA" id="ARBA00022695"/>
    </source>
</evidence>
<dbReference type="GO" id="GO:0009398">
    <property type="term" value="P:FMN biosynthetic process"/>
    <property type="evidence" value="ECO:0007669"/>
    <property type="project" value="UniProtKB-UniPathway"/>
</dbReference>
<evidence type="ECO:0000313" key="17">
    <source>
        <dbReference type="EMBL" id="KKL59104.1"/>
    </source>
</evidence>
<evidence type="ECO:0000256" key="8">
    <source>
        <dbReference type="ARBA" id="ARBA00022643"/>
    </source>
</evidence>
<reference evidence="17" key="1">
    <citation type="journal article" date="2015" name="Nature">
        <title>Complex archaea that bridge the gap between prokaryotes and eukaryotes.</title>
        <authorList>
            <person name="Spang A."/>
            <person name="Saw J.H."/>
            <person name="Jorgensen S.L."/>
            <person name="Zaremba-Niedzwiedzka K."/>
            <person name="Martijn J."/>
            <person name="Lind A.E."/>
            <person name="van Eijk R."/>
            <person name="Schleper C."/>
            <person name="Guy L."/>
            <person name="Ettema T.J."/>
        </authorList>
    </citation>
    <scope>NUCLEOTIDE SEQUENCE</scope>
</reference>
<dbReference type="SMART" id="SM00904">
    <property type="entry name" value="Flavokinase"/>
    <property type="match status" value="1"/>
</dbReference>